<evidence type="ECO:0000256" key="6">
    <source>
        <dbReference type="SAM" id="Coils"/>
    </source>
</evidence>
<evidence type="ECO:0000256" key="3">
    <source>
        <dbReference type="ARBA" id="ARBA00022737"/>
    </source>
</evidence>
<feature type="compositionally biased region" description="Basic and acidic residues" evidence="7">
    <location>
        <begin position="30"/>
        <end position="39"/>
    </location>
</feature>
<dbReference type="AlphaFoldDB" id="A0A9W8RCH3"/>
<dbReference type="EMBL" id="JAOQAV010000008">
    <property type="protein sequence ID" value="KAJ4192245.1"/>
    <property type="molecule type" value="Genomic_DNA"/>
</dbReference>
<name>A0A9W8RCH3_9HYPO</name>
<comment type="subcellular location">
    <subcellularLocation>
        <location evidence="1">Nucleus</location>
    </subcellularLocation>
</comment>
<accession>A0A9W8RCH3</accession>
<keyword evidence="3" id="KW-0677">Repeat</keyword>
<reference evidence="8" key="1">
    <citation type="submission" date="2022-09" db="EMBL/GenBank/DDBJ databases">
        <title>Fusarium specimens isolated from Avocado Roots.</title>
        <authorList>
            <person name="Stajich J."/>
            <person name="Roper C."/>
            <person name="Heimlech-Rivalta G."/>
        </authorList>
    </citation>
    <scope>NUCLEOTIDE SEQUENCE</scope>
    <source>
        <strain evidence="8">A02</strain>
    </source>
</reference>
<gene>
    <name evidence="8" type="ORF">NW755_004373</name>
</gene>
<dbReference type="InterPro" id="IPR038753">
    <property type="entry name" value="NFKBIL1"/>
</dbReference>
<sequence>MMGEAPQSPRRRHILSSINPDKPRSRRRSASPDRDDVKGEPSPPSPTSQRPDDERDKDADNPVARLETDTATMMILTGPEPLDPEVAFRESLFDAMADDEGAAYWEGVYGQPIHVYSNERVGPTGYLEQMTEEEYAAHVRQKMWEKTHAGLLEERARREEARKRKAEEDRLAQKLQEDMERSLRRGEERRQRRRWVTLWEDYISAWSAWDGSRATLAWPVESGRREDVDEAAVRKFLVNGLNPQEIGEKAFVAQLKDERVRWHPDKIQQKLGGQVDEDTMKGVTAVFQIIDRLWADSRPKV</sequence>
<keyword evidence="9" id="KW-1185">Reference proteome</keyword>
<evidence type="ECO:0000256" key="5">
    <source>
        <dbReference type="ARBA" id="ARBA00023242"/>
    </source>
</evidence>
<dbReference type="GO" id="GO:0005634">
    <property type="term" value="C:nucleus"/>
    <property type="evidence" value="ECO:0007669"/>
    <property type="project" value="UniProtKB-SubCell"/>
</dbReference>
<keyword evidence="2" id="KW-0597">Phosphoprotein</keyword>
<organism evidence="8 9">
    <name type="scientific">Fusarium falciforme</name>
    <dbReference type="NCBI Taxonomy" id="195108"/>
    <lineage>
        <taxon>Eukaryota</taxon>
        <taxon>Fungi</taxon>
        <taxon>Dikarya</taxon>
        <taxon>Ascomycota</taxon>
        <taxon>Pezizomycotina</taxon>
        <taxon>Sordariomycetes</taxon>
        <taxon>Hypocreomycetidae</taxon>
        <taxon>Hypocreales</taxon>
        <taxon>Nectriaceae</taxon>
        <taxon>Fusarium</taxon>
        <taxon>Fusarium solani species complex</taxon>
    </lineage>
</organism>
<keyword evidence="6" id="KW-0175">Coiled coil</keyword>
<feature type="compositionally biased region" description="Basic and acidic residues" evidence="7">
    <location>
        <begin position="50"/>
        <end position="60"/>
    </location>
</feature>
<comment type="caution">
    <text evidence="8">The sequence shown here is derived from an EMBL/GenBank/DDBJ whole genome shotgun (WGS) entry which is preliminary data.</text>
</comment>
<keyword evidence="4" id="KW-0040">ANK repeat</keyword>
<evidence type="ECO:0008006" key="10">
    <source>
        <dbReference type="Google" id="ProtNLM"/>
    </source>
</evidence>
<feature type="region of interest" description="Disordered" evidence="7">
    <location>
        <begin position="1"/>
        <end position="69"/>
    </location>
</feature>
<evidence type="ECO:0000256" key="7">
    <source>
        <dbReference type="SAM" id="MobiDB-lite"/>
    </source>
</evidence>
<proteinExistence type="predicted"/>
<evidence type="ECO:0000256" key="4">
    <source>
        <dbReference type="ARBA" id="ARBA00023043"/>
    </source>
</evidence>
<protein>
    <recommendedName>
        <fullName evidence="10">J domain-containing protein</fullName>
    </recommendedName>
</protein>
<keyword evidence="5" id="KW-0539">Nucleus</keyword>
<evidence type="ECO:0000313" key="9">
    <source>
        <dbReference type="Proteomes" id="UP001152087"/>
    </source>
</evidence>
<evidence type="ECO:0000256" key="2">
    <source>
        <dbReference type="ARBA" id="ARBA00022553"/>
    </source>
</evidence>
<dbReference type="PANTHER" id="PTHR15263">
    <property type="entry name" value="I-KAPPA-B-LIKE PROTEIN IKBL"/>
    <property type="match status" value="1"/>
</dbReference>
<feature type="coiled-coil region" evidence="6">
    <location>
        <begin position="149"/>
        <end position="185"/>
    </location>
</feature>
<dbReference type="PANTHER" id="PTHR15263:SF1">
    <property type="entry name" value="NF-KAPPA-B INHIBITOR-LIKE PROTEIN 1"/>
    <property type="match status" value="1"/>
</dbReference>
<evidence type="ECO:0000313" key="8">
    <source>
        <dbReference type="EMBL" id="KAJ4192245.1"/>
    </source>
</evidence>
<evidence type="ECO:0000256" key="1">
    <source>
        <dbReference type="ARBA" id="ARBA00004123"/>
    </source>
</evidence>
<dbReference type="GO" id="GO:0043124">
    <property type="term" value="P:negative regulation of canonical NF-kappaB signal transduction"/>
    <property type="evidence" value="ECO:0007669"/>
    <property type="project" value="InterPro"/>
</dbReference>
<dbReference type="Proteomes" id="UP001152087">
    <property type="component" value="Unassembled WGS sequence"/>
</dbReference>